<dbReference type="InterPro" id="IPR028662">
    <property type="entry name" value="SNX8/Mvp1"/>
</dbReference>
<evidence type="ECO:0000259" key="6">
    <source>
        <dbReference type="PROSITE" id="PS50031"/>
    </source>
</evidence>
<dbReference type="InterPro" id="IPR029044">
    <property type="entry name" value="Nucleotide-diphossugar_trans"/>
</dbReference>
<comment type="caution">
    <text evidence="8">The sequence shown here is derived from an EMBL/GenBank/DDBJ whole genome shotgun (WGS) entry which is preliminary data.</text>
</comment>
<dbReference type="Gene3D" id="3.30.1520.10">
    <property type="entry name" value="Phox-like domain"/>
    <property type="match status" value="1"/>
</dbReference>
<feature type="domain" description="PX" evidence="7">
    <location>
        <begin position="345"/>
        <end position="453"/>
    </location>
</feature>
<dbReference type="PANTHER" id="PTHR46571">
    <property type="entry name" value="SORTING NEXIN-8"/>
    <property type="match status" value="1"/>
</dbReference>
<keyword evidence="4" id="KW-0653">Protein transport</keyword>
<gene>
    <name evidence="8" type="ORF">L9F63_022974</name>
</gene>
<keyword evidence="5" id="KW-0472">Membrane</keyword>
<dbReference type="CDD" id="cd02513">
    <property type="entry name" value="CMP-NeuAc_Synthase"/>
    <property type="match status" value="1"/>
</dbReference>
<dbReference type="GO" id="GO:0006886">
    <property type="term" value="P:intracellular protein transport"/>
    <property type="evidence" value="ECO:0007669"/>
    <property type="project" value="TreeGrafter"/>
</dbReference>
<evidence type="ECO:0000256" key="1">
    <source>
        <dbReference type="ARBA" id="ARBA00004287"/>
    </source>
</evidence>
<evidence type="ECO:0000256" key="4">
    <source>
        <dbReference type="ARBA" id="ARBA00022927"/>
    </source>
</evidence>
<dbReference type="CDD" id="cd07597">
    <property type="entry name" value="BAR_SNX8"/>
    <property type="match status" value="1"/>
</dbReference>
<evidence type="ECO:0000256" key="2">
    <source>
        <dbReference type="ARBA" id="ARBA00010883"/>
    </source>
</evidence>
<dbReference type="Gene3D" id="1.10.238.10">
    <property type="entry name" value="EF-hand"/>
    <property type="match status" value="1"/>
</dbReference>
<evidence type="ECO:0000259" key="7">
    <source>
        <dbReference type="PROSITE" id="PS50195"/>
    </source>
</evidence>
<dbReference type="GO" id="GO:0035091">
    <property type="term" value="F:phosphatidylinositol binding"/>
    <property type="evidence" value="ECO:0007669"/>
    <property type="project" value="InterPro"/>
</dbReference>
<sequence>MFNLARGGSKGIPLKNLAKLNGITLLKRSLKQIYEFAKFDSVWVSTDNLEIAKEAMNAGAQIHWRTPETATDTASSIIAVQEFTSFHPEIDVIALVQCTSPFLKATFLEEAYSKIQRREFDSVFSATREHKLRWKQLADGSVESLNFNPKRRPRRQDWKGELVENGMFYFITTSMISHGLLQGGRCGIVEIPKMYSLEVDTEFDLQLGVPHGDKHLLLIKRCGFLFGSIPSYYREVYDIISLSSSTINKNLFTKLLVKSGLPTQTLSLIWELVDTKQGSLSRNSLYKALALVAWAQQGKQPSTKLLENFSGEELPCPDLGDLSDLAPVQTRNPTQLGLSYSDICKIDTIEVDLVPEKKGLFLKHVEYQVSSKRFGSLVRRRYNDFVALHELLLGRFPYRLIPKLPPKKMVLADSHFIEERRKSLRRWLTLVARHPALNNDPLVNFFLTYTGAQAQHKIREVYRRVPDEFTTSELAARAKELVPPDTHSEFANSRDQIRVILNGISHLKQIADVLALRSHGYAADMAEMGSQLTSLANEPHGSSYWATGGNNVWSEMKKGFHIISKEFGSLSSKAMQQAVREEDEVCERLNLLLDILVAHRELCERHEKGVAQDHSKALSKMLSLKKRQMQGVIRGTDAESVEQLESKMMEQESVIANVELRNAFSLHCLHLETQLVHAHLEILAGVLGTLVAVQIRGHSEMAEVWKQIQPIVVKCLPENNRQPPVNGSTAAPGDK</sequence>
<dbReference type="GO" id="GO:0031901">
    <property type="term" value="C:early endosome membrane"/>
    <property type="evidence" value="ECO:0007669"/>
    <property type="project" value="TreeGrafter"/>
</dbReference>
<dbReference type="InterPro" id="IPR045734">
    <property type="entry name" value="Snx8_BAR_dom"/>
</dbReference>
<evidence type="ECO:0000313" key="8">
    <source>
        <dbReference type="EMBL" id="KAJ9582681.1"/>
    </source>
</evidence>
<dbReference type="Gene3D" id="3.90.550.10">
    <property type="entry name" value="Spore Coat Polysaccharide Biosynthesis Protein SpsA, Chain A"/>
    <property type="match status" value="1"/>
</dbReference>
<dbReference type="Proteomes" id="UP001233999">
    <property type="component" value="Unassembled WGS sequence"/>
</dbReference>
<dbReference type="AlphaFoldDB" id="A0AAD7ZLR2"/>
<organism evidence="8 9">
    <name type="scientific">Diploptera punctata</name>
    <name type="common">Pacific beetle cockroach</name>
    <dbReference type="NCBI Taxonomy" id="6984"/>
    <lineage>
        <taxon>Eukaryota</taxon>
        <taxon>Metazoa</taxon>
        <taxon>Ecdysozoa</taxon>
        <taxon>Arthropoda</taxon>
        <taxon>Hexapoda</taxon>
        <taxon>Insecta</taxon>
        <taxon>Pterygota</taxon>
        <taxon>Neoptera</taxon>
        <taxon>Polyneoptera</taxon>
        <taxon>Dictyoptera</taxon>
        <taxon>Blattodea</taxon>
        <taxon>Blaberoidea</taxon>
        <taxon>Blaberidae</taxon>
        <taxon>Diplopterinae</taxon>
        <taxon>Diploptera</taxon>
    </lineage>
</organism>
<dbReference type="SUPFAM" id="SSF64268">
    <property type="entry name" value="PX domain"/>
    <property type="match status" value="1"/>
</dbReference>
<keyword evidence="9" id="KW-1185">Reference proteome</keyword>
<dbReference type="GO" id="GO:0034498">
    <property type="term" value="P:early endosome to Golgi transport"/>
    <property type="evidence" value="ECO:0007669"/>
    <property type="project" value="TreeGrafter"/>
</dbReference>
<dbReference type="InterPro" id="IPR027267">
    <property type="entry name" value="AH/BAR_dom_sf"/>
</dbReference>
<comment type="subcellular location">
    <subcellularLocation>
        <location evidence="1">Membrane</location>
        <topology evidence="1">Peripheral membrane protein</topology>
        <orientation evidence="1">Cytoplasmic side</orientation>
    </subcellularLocation>
</comment>
<name>A0AAD7ZLR2_DIPPU</name>
<feature type="domain" description="EH" evidence="6">
    <location>
        <begin position="228"/>
        <end position="273"/>
    </location>
</feature>
<evidence type="ECO:0000256" key="3">
    <source>
        <dbReference type="ARBA" id="ARBA00022448"/>
    </source>
</evidence>
<reference evidence="8" key="1">
    <citation type="journal article" date="2023" name="IScience">
        <title>Live-bearing cockroach genome reveals convergent evolutionary mechanisms linked to viviparity in insects and beyond.</title>
        <authorList>
            <person name="Fouks B."/>
            <person name="Harrison M.C."/>
            <person name="Mikhailova A.A."/>
            <person name="Marchal E."/>
            <person name="English S."/>
            <person name="Carruthers M."/>
            <person name="Jennings E.C."/>
            <person name="Chiamaka E.L."/>
            <person name="Frigard R.A."/>
            <person name="Pippel M."/>
            <person name="Attardo G.M."/>
            <person name="Benoit J.B."/>
            <person name="Bornberg-Bauer E."/>
            <person name="Tobe S.S."/>
        </authorList>
    </citation>
    <scope>NUCLEOTIDE SEQUENCE</scope>
    <source>
        <strain evidence="8">Stay&amp;Tobe</strain>
    </source>
</reference>
<dbReference type="Pfam" id="PF00787">
    <property type="entry name" value="PX"/>
    <property type="match status" value="1"/>
</dbReference>
<dbReference type="PROSITE" id="PS50031">
    <property type="entry name" value="EH"/>
    <property type="match status" value="1"/>
</dbReference>
<keyword evidence="3" id="KW-0813">Transport</keyword>
<dbReference type="InterPro" id="IPR035704">
    <property type="entry name" value="SNX8/Mvp1_PX"/>
</dbReference>
<dbReference type="Gene3D" id="1.20.1270.60">
    <property type="entry name" value="Arfaptin homology (AH) domain/BAR domain"/>
    <property type="match status" value="1"/>
</dbReference>
<proteinExistence type="inferred from homology"/>
<dbReference type="Pfam" id="PF19566">
    <property type="entry name" value="Snx8_BAR_dom"/>
    <property type="match status" value="1"/>
</dbReference>
<dbReference type="InterPro" id="IPR036871">
    <property type="entry name" value="PX_dom_sf"/>
</dbReference>
<protein>
    <submittedName>
        <fullName evidence="8">Uncharacterized protein</fullName>
    </submittedName>
</protein>
<dbReference type="InterPro" id="IPR003329">
    <property type="entry name" value="Cytidylyl_trans"/>
</dbReference>
<evidence type="ECO:0000256" key="5">
    <source>
        <dbReference type="ARBA" id="ARBA00023136"/>
    </source>
</evidence>
<dbReference type="SUPFAM" id="SSF53448">
    <property type="entry name" value="Nucleotide-diphospho-sugar transferases"/>
    <property type="match status" value="1"/>
</dbReference>
<dbReference type="GO" id="GO:0005829">
    <property type="term" value="C:cytosol"/>
    <property type="evidence" value="ECO:0007669"/>
    <property type="project" value="GOC"/>
</dbReference>
<dbReference type="PROSITE" id="PS50195">
    <property type="entry name" value="PX"/>
    <property type="match status" value="1"/>
</dbReference>
<dbReference type="InterPro" id="IPR011992">
    <property type="entry name" value="EF-hand-dom_pair"/>
</dbReference>
<dbReference type="Pfam" id="PF02348">
    <property type="entry name" value="CTP_transf_3"/>
    <property type="match status" value="1"/>
</dbReference>
<comment type="similarity">
    <text evidence="2">Belongs to the sorting nexin family.</text>
</comment>
<reference evidence="8" key="2">
    <citation type="submission" date="2023-05" db="EMBL/GenBank/DDBJ databases">
        <authorList>
            <person name="Fouks B."/>
        </authorList>
    </citation>
    <scope>NUCLEOTIDE SEQUENCE</scope>
    <source>
        <strain evidence="8">Stay&amp;Tobe</strain>
        <tissue evidence="8">Testes</tissue>
    </source>
</reference>
<dbReference type="Pfam" id="PF12763">
    <property type="entry name" value="EH"/>
    <property type="match status" value="1"/>
</dbReference>
<accession>A0AAD7ZLR2</accession>
<dbReference type="InterPro" id="IPR000261">
    <property type="entry name" value="EH_dom"/>
</dbReference>
<dbReference type="SMART" id="SM00312">
    <property type="entry name" value="PX"/>
    <property type="match status" value="1"/>
</dbReference>
<dbReference type="SUPFAM" id="SSF47473">
    <property type="entry name" value="EF-hand"/>
    <property type="match status" value="1"/>
</dbReference>
<dbReference type="InterPro" id="IPR001683">
    <property type="entry name" value="PX_dom"/>
</dbReference>
<evidence type="ECO:0000313" key="9">
    <source>
        <dbReference type="Proteomes" id="UP001233999"/>
    </source>
</evidence>
<dbReference type="EMBL" id="JASPKZ010007767">
    <property type="protein sequence ID" value="KAJ9582681.1"/>
    <property type="molecule type" value="Genomic_DNA"/>
</dbReference>
<dbReference type="CDD" id="cd06866">
    <property type="entry name" value="PX_SNX8_Mvp1p_like"/>
    <property type="match status" value="1"/>
</dbReference>
<dbReference type="PANTHER" id="PTHR46571:SF1">
    <property type="entry name" value="SORTING NEXIN-8"/>
    <property type="match status" value="1"/>
</dbReference>